<dbReference type="EMBL" id="JBHGPK010000033">
    <property type="protein sequence ID" value="MFC2254457.1"/>
    <property type="molecule type" value="Genomic_DNA"/>
</dbReference>
<reference evidence="1 2" key="1">
    <citation type="submission" date="2024-09" db="EMBL/GenBank/DDBJ databases">
        <title>Description of Labrys sedimenti sp. nov., isolated from a diclofenac-degrading enrichment culture, and genome-based reclassification of Labrys portucalensis as a later heterotypic synonym of Labrys neptuniae.</title>
        <authorList>
            <person name="Tancsics A."/>
            <person name="Csepanyi A."/>
        </authorList>
    </citation>
    <scope>NUCLEOTIDE SEQUENCE [LARGE SCALE GENOMIC DNA]</scope>
    <source>
        <strain evidence="1 2">LMG 23412</strain>
    </source>
</reference>
<comment type="caution">
    <text evidence="1">The sequence shown here is derived from an EMBL/GenBank/DDBJ whole genome shotgun (WGS) entry which is preliminary data.</text>
</comment>
<gene>
    <name evidence="1" type="ORF">ACETRX_32885</name>
</gene>
<dbReference type="RefSeq" id="WP_394315141.1">
    <property type="nucleotide sequence ID" value="NZ_JBHGPK010000033.1"/>
</dbReference>
<accession>A0ABV6ZQI4</accession>
<sequence>MTTLDFATPAAVYEQISGASRSMRGRAPQKYRRFENLALAVQFAVEKSLAELRTLMIETDDGDYTGPEIRSLYDHNNYPLRRAVS</sequence>
<dbReference type="Proteomes" id="UP001595190">
    <property type="component" value="Unassembled WGS sequence"/>
</dbReference>
<name>A0ABV6ZQI4_9HYPH</name>
<proteinExistence type="predicted"/>
<evidence type="ECO:0000313" key="1">
    <source>
        <dbReference type="EMBL" id="MFC2254457.1"/>
    </source>
</evidence>
<protein>
    <submittedName>
        <fullName evidence="1">Uncharacterized protein</fullName>
    </submittedName>
</protein>
<evidence type="ECO:0000313" key="2">
    <source>
        <dbReference type="Proteomes" id="UP001595190"/>
    </source>
</evidence>
<organism evidence="1 2">
    <name type="scientific">Labrys neptuniae</name>
    <dbReference type="NCBI Taxonomy" id="376174"/>
    <lineage>
        <taxon>Bacteria</taxon>
        <taxon>Pseudomonadati</taxon>
        <taxon>Pseudomonadota</taxon>
        <taxon>Alphaproteobacteria</taxon>
        <taxon>Hyphomicrobiales</taxon>
        <taxon>Xanthobacteraceae</taxon>
        <taxon>Labrys</taxon>
    </lineage>
</organism>